<feature type="compositionally biased region" description="Low complexity" evidence="2">
    <location>
        <begin position="180"/>
        <end position="189"/>
    </location>
</feature>
<reference evidence="5" key="1">
    <citation type="submission" date="2015-07" db="EMBL/GenBank/DDBJ databases">
        <title>Fjat-10053 dsm26.</title>
        <authorList>
            <person name="Liu B."/>
            <person name="Wang J."/>
            <person name="Zhu Y."/>
            <person name="Liu G."/>
            <person name="Chen Q."/>
            <person name="Chen Z."/>
            <person name="Lan J."/>
            <person name="Che J."/>
            <person name="Ge C."/>
            <person name="Shi H."/>
            <person name="Pan Z."/>
            <person name="Liu X."/>
        </authorList>
    </citation>
    <scope>NUCLEOTIDE SEQUENCE [LARGE SCALE GENOMIC DNA]</scope>
    <source>
        <strain evidence="5">DSM 26</strain>
    </source>
</reference>
<dbReference type="PATRIC" id="fig|1473.5.peg.4482"/>
<protein>
    <submittedName>
        <fullName evidence="4">Cell wall-binding protein</fullName>
    </submittedName>
</protein>
<dbReference type="CDD" id="cd00118">
    <property type="entry name" value="LysM"/>
    <property type="match status" value="2"/>
</dbReference>
<dbReference type="InterPro" id="IPR018392">
    <property type="entry name" value="LysM"/>
</dbReference>
<feature type="region of interest" description="Disordered" evidence="2">
    <location>
        <begin position="122"/>
        <end position="192"/>
    </location>
</feature>
<dbReference type="Proteomes" id="UP000036780">
    <property type="component" value="Unassembled WGS sequence"/>
</dbReference>
<dbReference type="Pfam" id="PF01476">
    <property type="entry name" value="LysM"/>
    <property type="match status" value="2"/>
</dbReference>
<keyword evidence="5" id="KW-1185">Reference proteome</keyword>
<evidence type="ECO:0000313" key="4">
    <source>
        <dbReference type="EMBL" id="KNE21453.1"/>
    </source>
</evidence>
<feature type="signal peptide" evidence="3">
    <location>
        <begin position="1"/>
        <end position="24"/>
    </location>
</feature>
<evidence type="ECO:0000256" key="1">
    <source>
        <dbReference type="ARBA" id="ARBA00022729"/>
    </source>
</evidence>
<gene>
    <name evidence="4" type="ORF">AFK71_07275</name>
</gene>
<evidence type="ECO:0000256" key="2">
    <source>
        <dbReference type="SAM" id="MobiDB-lite"/>
    </source>
</evidence>
<dbReference type="SUPFAM" id="SSF54106">
    <property type="entry name" value="LysM domain"/>
    <property type="match status" value="2"/>
</dbReference>
<name>A0A0L0QTE3_VIRPA</name>
<feature type="chain" id="PRO_5041041887" evidence="3">
    <location>
        <begin position="25"/>
        <end position="285"/>
    </location>
</feature>
<dbReference type="Pfam" id="PF06725">
    <property type="entry name" value="3D"/>
    <property type="match status" value="1"/>
</dbReference>
<dbReference type="CDD" id="cd22786">
    <property type="entry name" value="DPBB_YuiC-like"/>
    <property type="match status" value="1"/>
</dbReference>
<organism evidence="4 5">
    <name type="scientific">Virgibacillus pantothenticus</name>
    <dbReference type="NCBI Taxonomy" id="1473"/>
    <lineage>
        <taxon>Bacteria</taxon>
        <taxon>Bacillati</taxon>
        <taxon>Bacillota</taxon>
        <taxon>Bacilli</taxon>
        <taxon>Bacillales</taxon>
        <taxon>Bacillaceae</taxon>
        <taxon>Virgibacillus</taxon>
    </lineage>
</organism>
<dbReference type="InterPro" id="IPR051933">
    <property type="entry name" value="Resuscitation_pf_RpfB"/>
</dbReference>
<dbReference type="AlphaFoldDB" id="A0A0L0QTE3"/>
<proteinExistence type="predicted"/>
<sequence length="285" mass="30334">MKKIVASFATGMIIAGTAATTVSAEEYDVKNGDNLWNIANEYNTTVEHLVEVNELKTTTIQPKQTLIINKQAKMKYKVQKGDTLSVIANKYGVSVENLKEWNKLDSDLIIVGQNLTIEGATVSNDKPAETEEQPQAQPAVPTKKEQQPVTETKAPVQEQQATPASSKPAASQKAPEKASEQQSQQEKPQGQSFSVTATAYTASCNGCSGVTATGVDLNKDPNAKVIAVDPSVIPLGSKVYVEGYGYATAADTGGAIKGNKIDVHVPSKGEATNWGVRTVNVTIVE</sequence>
<dbReference type="InterPro" id="IPR036779">
    <property type="entry name" value="LysM_dom_sf"/>
</dbReference>
<dbReference type="InterPro" id="IPR036908">
    <property type="entry name" value="RlpA-like_sf"/>
</dbReference>
<keyword evidence="1 3" id="KW-0732">Signal</keyword>
<evidence type="ECO:0000313" key="5">
    <source>
        <dbReference type="Proteomes" id="UP000036780"/>
    </source>
</evidence>
<evidence type="ECO:0000256" key="3">
    <source>
        <dbReference type="SAM" id="SignalP"/>
    </source>
</evidence>
<dbReference type="PROSITE" id="PS51782">
    <property type="entry name" value="LYSM"/>
    <property type="match status" value="2"/>
</dbReference>
<dbReference type="SUPFAM" id="SSF50685">
    <property type="entry name" value="Barwin-like endoglucanases"/>
    <property type="match status" value="1"/>
</dbReference>
<comment type="caution">
    <text evidence="4">The sequence shown here is derived from an EMBL/GenBank/DDBJ whole genome shotgun (WGS) entry which is preliminary data.</text>
</comment>
<dbReference type="PANTHER" id="PTHR39160">
    <property type="entry name" value="CELL WALL-BINDING PROTEIN YOCH"/>
    <property type="match status" value="1"/>
</dbReference>
<dbReference type="GO" id="GO:0019867">
    <property type="term" value="C:outer membrane"/>
    <property type="evidence" value="ECO:0007669"/>
    <property type="project" value="InterPro"/>
</dbReference>
<dbReference type="OrthoDB" id="9798935at2"/>
<dbReference type="EMBL" id="LGTO01000005">
    <property type="protein sequence ID" value="KNE21453.1"/>
    <property type="molecule type" value="Genomic_DNA"/>
</dbReference>
<dbReference type="RefSeq" id="WP_050350882.1">
    <property type="nucleotide sequence ID" value="NZ_BOSN01000004.1"/>
</dbReference>
<dbReference type="GeneID" id="66872796"/>
<dbReference type="Gene3D" id="2.40.40.10">
    <property type="entry name" value="RlpA-like domain"/>
    <property type="match status" value="1"/>
</dbReference>
<dbReference type="Gene3D" id="3.10.350.10">
    <property type="entry name" value="LysM domain"/>
    <property type="match status" value="2"/>
</dbReference>
<accession>A0A0L0QTE3</accession>
<dbReference type="SMART" id="SM00257">
    <property type="entry name" value="LysM"/>
    <property type="match status" value="2"/>
</dbReference>
<feature type="compositionally biased region" description="Low complexity" evidence="2">
    <location>
        <begin position="159"/>
        <end position="173"/>
    </location>
</feature>
<dbReference type="PANTHER" id="PTHR39160:SF6">
    <property type="entry name" value="CELL WALL-BINDING PROTEIN YOCH"/>
    <property type="match status" value="1"/>
</dbReference>
<dbReference type="GO" id="GO:0009254">
    <property type="term" value="P:peptidoglycan turnover"/>
    <property type="evidence" value="ECO:0007669"/>
    <property type="project" value="InterPro"/>
</dbReference>
<dbReference type="GO" id="GO:0004553">
    <property type="term" value="F:hydrolase activity, hydrolyzing O-glycosyl compounds"/>
    <property type="evidence" value="ECO:0007669"/>
    <property type="project" value="InterPro"/>
</dbReference>
<dbReference type="InterPro" id="IPR010611">
    <property type="entry name" value="3D_dom"/>
</dbReference>